<comment type="caution">
    <text evidence="5">The sequence shown here is derived from an EMBL/GenBank/DDBJ whole genome shotgun (WGS) entry which is preliminary data.</text>
</comment>
<dbReference type="OrthoDB" id="10251424at2759"/>
<gene>
    <name evidence="5" type="ORF">FVE85_5623</name>
</gene>
<dbReference type="PANTHER" id="PTHR11851:SF49">
    <property type="entry name" value="MITOCHONDRIAL-PROCESSING PEPTIDASE SUBUNIT ALPHA"/>
    <property type="match status" value="1"/>
</dbReference>
<protein>
    <submittedName>
        <fullName evidence="5">Mitochondrial-processing peptidase subunit alpha</fullName>
    </submittedName>
</protein>
<evidence type="ECO:0000256" key="1">
    <source>
        <dbReference type="ARBA" id="ARBA00002123"/>
    </source>
</evidence>
<evidence type="ECO:0000259" key="4">
    <source>
        <dbReference type="Pfam" id="PF05193"/>
    </source>
</evidence>
<dbReference type="SUPFAM" id="SSF63411">
    <property type="entry name" value="LuxS/MPP-like metallohydrolase"/>
    <property type="match status" value="2"/>
</dbReference>
<keyword evidence="6" id="KW-1185">Reference proteome</keyword>
<feature type="domain" description="Peptidase M16 N-terminal" evidence="3">
    <location>
        <begin position="70"/>
        <end position="224"/>
    </location>
</feature>
<dbReference type="GO" id="GO:0005739">
    <property type="term" value="C:mitochondrion"/>
    <property type="evidence" value="ECO:0007669"/>
    <property type="project" value="TreeGrafter"/>
</dbReference>
<comment type="similarity">
    <text evidence="2">Belongs to the peptidase M16 family.</text>
</comment>
<dbReference type="AlphaFoldDB" id="A0A5J4Z490"/>
<dbReference type="Pfam" id="PF00675">
    <property type="entry name" value="Peptidase_M16"/>
    <property type="match status" value="1"/>
</dbReference>
<dbReference type="PANTHER" id="PTHR11851">
    <property type="entry name" value="METALLOPROTEASE"/>
    <property type="match status" value="1"/>
</dbReference>
<evidence type="ECO:0000313" key="6">
    <source>
        <dbReference type="Proteomes" id="UP000324585"/>
    </source>
</evidence>
<feature type="domain" description="Peptidase M16 C-terminal" evidence="4">
    <location>
        <begin position="242"/>
        <end position="414"/>
    </location>
</feature>
<dbReference type="Proteomes" id="UP000324585">
    <property type="component" value="Unassembled WGS sequence"/>
</dbReference>
<evidence type="ECO:0000313" key="5">
    <source>
        <dbReference type="EMBL" id="KAA8498038.1"/>
    </source>
</evidence>
<name>A0A5J4Z490_PORPP</name>
<dbReference type="InterPro" id="IPR050361">
    <property type="entry name" value="MPP/UQCRC_Complex"/>
</dbReference>
<dbReference type="Gene3D" id="3.30.830.10">
    <property type="entry name" value="Metalloenzyme, LuxS/M16 peptidase-like"/>
    <property type="match status" value="2"/>
</dbReference>
<dbReference type="EMBL" id="VRMN01000001">
    <property type="protein sequence ID" value="KAA8498038.1"/>
    <property type="molecule type" value="Genomic_DNA"/>
</dbReference>
<proteinExistence type="inferred from homology"/>
<dbReference type="InterPro" id="IPR007863">
    <property type="entry name" value="Peptidase_M16_C"/>
</dbReference>
<dbReference type="InterPro" id="IPR011765">
    <property type="entry name" value="Pept_M16_N"/>
</dbReference>
<dbReference type="GO" id="GO:0006627">
    <property type="term" value="P:protein processing involved in protein targeting to mitochondrion"/>
    <property type="evidence" value="ECO:0007669"/>
    <property type="project" value="TreeGrafter"/>
</dbReference>
<organism evidence="5 6">
    <name type="scientific">Porphyridium purpureum</name>
    <name type="common">Red alga</name>
    <name type="synonym">Porphyridium cruentum</name>
    <dbReference type="NCBI Taxonomy" id="35688"/>
    <lineage>
        <taxon>Eukaryota</taxon>
        <taxon>Rhodophyta</taxon>
        <taxon>Bangiophyceae</taxon>
        <taxon>Porphyridiales</taxon>
        <taxon>Porphyridiaceae</taxon>
        <taxon>Porphyridium</taxon>
    </lineage>
</organism>
<dbReference type="OMA" id="LKYHHSP"/>
<dbReference type="GO" id="GO:0046872">
    <property type="term" value="F:metal ion binding"/>
    <property type="evidence" value="ECO:0007669"/>
    <property type="project" value="InterPro"/>
</dbReference>
<reference evidence="6" key="1">
    <citation type="journal article" date="2019" name="Nat. Commun.">
        <title>Expansion of phycobilisome linker gene families in mesophilic red algae.</title>
        <authorList>
            <person name="Lee J."/>
            <person name="Kim D."/>
            <person name="Bhattacharya D."/>
            <person name="Yoon H.S."/>
        </authorList>
    </citation>
    <scope>NUCLEOTIDE SEQUENCE [LARGE SCALE GENOMIC DNA]</scope>
    <source>
        <strain evidence="6">CCMP 1328</strain>
    </source>
</reference>
<comment type="function">
    <text evidence="1">Substrate recognition and binding subunit of the essential mitochondrial processing protease (MPP), which cleaves the mitochondrial sequence off newly imported precursors proteins.</text>
</comment>
<accession>A0A5J4Z490</accession>
<dbReference type="InterPro" id="IPR011249">
    <property type="entry name" value="Metalloenz_LuxS/M16"/>
</dbReference>
<dbReference type="Pfam" id="PF05193">
    <property type="entry name" value="Peptidase_M16_C"/>
    <property type="match status" value="1"/>
</dbReference>
<evidence type="ECO:0000256" key="2">
    <source>
        <dbReference type="ARBA" id="ARBA00007261"/>
    </source>
</evidence>
<sequence>MAGVVRGRRGMASLAWRMIHGAFDFEVSMKNAMPGVPVPEFVNLPAGAPTHVAMAASGGLNISSLPNGVRVVSCDVPGQHVSSLGLFLNAGSRYETPQTSGATFLLENFAFKGSTERSKVLMQREMEALGAHFGASAHREVLMYASEGMRRDTPHMMRILAEAATKPVFGNCYKGPGYVDQLVAEIKGLATAVEHNWKIIEKDANALMNESLHQAAFEGNSFGLPCFPTAEAVQKMSPFVIADYAASIAVGDRITVSGVNISHSELEQLASEYLGALPRSKETIVSTTKYTGGEKRVSLDGMVACAIGFEGVHYKDEDLIPACVLQTLLGGGGSFSSGGPGKGMYTKLYTDVLARNDWVVNTVSMNNIYMDSGLFGICASSEPGTLPQLIELVATECVNMAQKLDKTSIERAKSMTISSLRMNLESRGVMCEDMGRQVLASGVYESADKLAGLIKKVTAGDLERVASRMLKSKPSVSIAGDLYGTPSYFDIHSYIESKSLSA</sequence>
<evidence type="ECO:0000259" key="3">
    <source>
        <dbReference type="Pfam" id="PF00675"/>
    </source>
</evidence>